<dbReference type="Proteomes" id="UP000664203">
    <property type="component" value="Unassembled WGS sequence"/>
</dbReference>
<comment type="caution">
    <text evidence="2">The sequence shown here is derived from an EMBL/GenBank/DDBJ whole genome shotgun (WGS) entry which is preliminary data.</text>
</comment>
<keyword evidence="1" id="KW-0812">Transmembrane</keyword>
<keyword evidence="1" id="KW-0472">Membrane</keyword>
<dbReference type="OrthoDB" id="5242705at2759"/>
<evidence type="ECO:0000313" key="3">
    <source>
        <dbReference type="Proteomes" id="UP000664203"/>
    </source>
</evidence>
<evidence type="ECO:0000256" key="1">
    <source>
        <dbReference type="SAM" id="Phobius"/>
    </source>
</evidence>
<keyword evidence="3" id="KW-1185">Reference proteome</keyword>
<reference evidence="2" key="1">
    <citation type="submission" date="2021-03" db="EMBL/GenBank/DDBJ databases">
        <authorList>
            <person name="Tagirdzhanova G."/>
        </authorList>
    </citation>
    <scope>NUCLEOTIDE SEQUENCE</scope>
</reference>
<dbReference type="PANTHER" id="PTHR35394">
    <property type="entry name" value="DUF3176 DOMAIN-CONTAINING PROTEIN"/>
    <property type="match status" value="1"/>
</dbReference>
<dbReference type="AlphaFoldDB" id="A0A8H3F0L2"/>
<sequence length="266" mass="29754">MDEEDQPLYIASFDVIGLPWRPDLVAVPNPADFHTTECALRWCLQAYQITVNSTQQLQTNVETWSQRTRSGQDQLDGSPAGIEFKNIPPEFNVLPGTTCGISQWALRGIQVGFSDLFGGSIEGSWRSGFSYNGDLIQFIWSGSQDMNKFINNIAVSMTNGLRTQAPADKATHSYYAGTAYSMQTYTRVRWAWIILPAATVVGSVIFLLAIMWQSRRRAVHRWKDSALAPPFFSVPPKLMQKGKGGLDHTDEWMKKSGGREGEIVRV</sequence>
<accession>A0A8H3F0L2</accession>
<organism evidence="2 3">
    <name type="scientific">Alectoria fallacina</name>
    <dbReference type="NCBI Taxonomy" id="1903189"/>
    <lineage>
        <taxon>Eukaryota</taxon>
        <taxon>Fungi</taxon>
        <taxon>Dikarya</taxon>
        <taxon>Ascomycota</taxon>
        <taxon>Pezizomycotina</taxon>
        <taxon>Lecanoromycetes</taxon>
        <taxon>OSLEUM clade</taxon>
        <taxon>Lecanoromycetidae</taxon>
        <taxon>Lecanorales</taxon>
        <taxon>Lecanorineae</taxon>
        <taxon>Parmeliaceae</taxon>
        <taxon>Alectoria</taxon>
    </lineage>
</organism>
<name>A0A8H3F0L2_9LECA</name>
<feature type="transmembrane region" description="Helical" evidence="1">
    <location>
        <begin position="190"/>
        <end position="212"/>
    </location>
</feature>
<keyword evidence="1" id="KW-1133">Transmembrane helix</keyword>
<protein>
    <submittedName>
        <fullName evidence="2">Uncharacterized protein</fullName>
    </submittedName>
</protein>
<proteinExistence type="predicted"/>
<dbReference type="EMBL" id="CAJPDR010000082">
    <property type="protein sequence ID" value="CAF9915348.1"/>
    <property type="molecule type" value="Genomic_DNA"/>
</dbReference>
<gene>
    <name evidence="2" type="ORF">ALECFALPRED_010116</name>
</gene>
<dbReference type="PANTHER" id="PTHR35394:SF5">
    <property type="entry name" value="DUF3176 DOMAIN-CONTAINING PROTEIN"/>
    <property type="match status" value="1"/>
</dbReference>
<evidence type="ECO:0000313" key="2">
    <source>
        <dbReference type="EMBL" id="CAF9915348.1"/>
    </source>
</evidence>